<name>A0ABQ5SE13_9CHLO</name>
<keyword evidence="1" id="KW-1133">Transmembrane helix</keyword>
<evidence type="ECO:0000256" key="1">
    <source>
        <dbReference type="SAM" id="Phobius"/>
    </source>
</evidence>
<comment type="caution">
    <text evidence="2">The sequence shown here is derived from an EMBL/GenBank/DDBJ whole genome shotgun (WGS) entry which is preliminary data.</text>
</comment>
<keyword evidence="1" id="KW-0472">Membrane</keyword>
<accession>A0ABQ5SE13</accession>
<organism evidence="2 3">
    <name type="scientific">Volvox africanus</name>
    <dbReference type="NCBI Taxonomy" id="51714"/>
    <lineage>
        <taxon>Eukaryota</taxon>
        <taxon>Viridiplantae</taxon>
        <taxon>Chlorophyta</taxon>
        <taxon>core chlorophytes</taxon>
        <taxon>Chlorophyceae</taxon>
        <taxon>CS clade</taxon>
        <taxon>Chlamydomonadales</taxon>
        <taxon>Volvocaceae</taxon>
        <taxon>Volvox</taxon>
    </lineage>
</organism>
<sequence length="210" mass="22761">MASIATVLRIATPNVKHMKCRSRLFRPGLYKKRTVLVKATAEVAEVADVLISADIANSLSAFPVRDVSKFLLEHPVASFSLSVAALFILPKLIEAFIRYLAAPVAIALLAFYVLEFPEESAVIVTTVLDWINSNPELTSILVIGLAIFGLAPAIFTAVGATALVYALLSVSFGTQVPEVREMQGTFGQTVTRVQFLSSVAVQRVEQLLRN</sequence>
<gene>
    <name evidence="2" type="ORF">VaNZ11_012177</name>
</gene>
<dbReference type="Proteomes" id="UP001165090">
    <property type="component" value="Unassembled WGS sequence"/>
</dbReference>
<evidence type="ECO:0000313" key="3">
    <source>
        <dbReference type="Proteomes" id="UP001165090"/>
    </source>
</evidence>
<reference evidence="2 3" key="1">
    <citation type="journal article" date="2023" name="IScience">
        <title>Expanded male sex-determining region conserved during the evolution of homothallism in the green alga Volvox.</title>
        <authorList>
            <person name="Yamamoto K."/>
            <person name="Matsuzaki R."/>
            <person name="Mahakham W."/>
            <person name="Heman W."/>
            <person name="Sekimoto H."/>
            <person name="Kawachi M."/>
            <person name="Minakuchi Y."/>
            <person name="Toyoda A."/>
            <person name="Nozaki H."/>
        </authorList>
    </citation>
    <scope>NUCLEOTIDE SEQUENCE [LARGE SCALE GENOMIC DNA]</scope>
    <source>
        <strain evidence="2 3">NIES-4468</strain>
    </source>
</reference>
<protein>
    <submittedName>
        <fullName evidence="2">Uncharacterized protein</fullName>
    </submittedName>
</protein>
<evidence type="ECO:0000313" key="2">
    <source>
        <dbReference type="EMBL" id="GLI67886.1"/>
    </source>
</evidence>
<keyword evidence="3" id="KW-1185">Reference proteome</keyword>
<feature type="transmembrane region" description="Helical" evidence="1">
    <location>
        <begin position="140"/>
        <end position="168"/>
    </location>
</feature>
<keyword evidence="1" id="KW-0812">Transmembrane</keyword>
<proteinExistence type="predicted"/>
<dbReference type="EMBL" id="BSDZ01000079">
    <property type="protein sequence ID" value="GLI67886.1"/>
    <property type="molecule type" value="Genomic_DNA"/>
</dbReference>
<feature type="transmembrane region" description="Helical" evidence="1">
    <location>
        <begin position="96"/>
        <end position="114"/>
    </location>
</feature>